<dbReference type="OrthoDB" id="3911545at2759"/>
<accession>A0A9N8PRQ2</accession>
<evidence type="ECO:0000256" key="1">
    <source>
        <dbReference type="SAM" id="SignalP"/>
    </source>
</evidence>
<feature type="signal peptide" evidence="1">
    <location>
        <begin position="1"/>
        <end position="20"/>
    </location>
</feature>
<name>A0A9N8PRQ2_9PEZI</name>
<comment type="caution">
    <text evidence="2">The sequence shown here is derived from an EMBL/GenBank/DDBJ whole genome shotgun (WGS) entry which is preliminary data.</text>
</comment>
<dbReference type="AlphaFoldDB" id="A0A9N8PRQ2"/>
<feature type="chain" id="PRO_5040322042" description="AA1-like domain-containing protein" evidence="1">
    <location>
        <begin position="21"/>
        <end position="112"/>
    </location>
</feature>
<sequence>MYTSWTLLTTAAALSTSAMALPHQERLAESEPWHLFALSVFTSSTTSTNNSISFDLIDNNAGLQASTTCSRSVLGSVEDANIFYPCDNNSFNFRWDATYQDSLDIAVTEMVA</sequence>
<dbReference type="Proteomes" id="UP000745764">
    <property type="component" value="Unassembled WGS sequence"/>
</dbReference>
<organism evidence="2 3">
    <name type="scientific">Aureobasidium uvarum</name>
    <dbReference type="NCBI Taxonomy" id="2773716"/>
    <lineage>
        <taxon>Eukaryota</taxon>
        <taxon>Fungi</taxon>
        <taxon>Dikarya</taxon>
        <taxon>Ascomycota</taxon>
        <taxon>Pezizomycotina</taxon>
        <taxon>Dothideomycetes</taxon>
        <taxon>Dothideomycetidae</taxon>
        <taxon>Dothideales</taxon>
        <taxon>Saccotheciaceae</taxon>
        <taxon>Aureobasidium</taxon>
    </lineage>
</organism>
<gene>
    <name evidence="2" type="ORF">AWRI4620_LOCUS4552</name>
</gene>
<reference evidence="2" key="1">
    <citation type="submission" date="2020-06" db="EMBL/GenBank/DDBJ databases">
        <authorList>
            <person name="Onetto C."/>
        </authorList>
    </citation>
    <scope>NUCLEOTIDE SEQUENCE</scope>
</reference>
<protein>
    <recommendedName>
        <fullName evidence="4">AA1-like domain-containing protein</fullName>
    </recommendedName>
</protein>
<dbReference type="EMBL" id="CAINUL010000006">
    <property type="protein sequence ID" value="CAD0110297.1"/>
    <property type="molecule type" value="Genomic_DNA"/>
</dbReference>
<keyword evidence="1" id="KW-0732">Signal</keyword>
<evidence type="ECO:0000313" key="3">
    <source>
        <dbReference type="Proteomes" id="UP000745764"/>
    </source>
</evidence>
<evidence type="ECO:0000313" key="2">
    <source>
        <dbReference type="EMBL" id="CAD0110297.1"/>
    </source>
</evidence>
<keyword evidence="3" id="KW-1185">Reference proteome</keyword>
<proteinExistence type="predicted"/>
<evidence type="ECO:0008006" key="4">
    <source>
        <dbReference type="Google" id="ProtNLM"/>
    </source>
</evidence>